<dbReference type="CDD" id="cd04235">
    <property type="entry name" value="AAK_CK"/>
    <property type="match status" value="1"/>
</dbReference>
<comment type="caution">
    <text evidence="6">The sequence shown here is derived from an EMBL/GenBank/DDBJ whole genome shotgun (WGS) entry which is preliminary data.</text>
</comment>
<organism evidence="6 7">
    <name type="scientific">Caenimonas aquaedulcis</name>
    <dbReference type="NCBI Taxonomy" id="2793270"/>
    <lineage>
        <taxon>Bacteria</taxon>
        <taxon>Pseudomonadati</taxon>
        <taxon>Pseudomonadota</taxon>
        <taxon>Betaproteobacteria</taxon>
        <taxon>Burkholderiales</taxon>
        <taxon>Comamonadaceae</taxon>
        <taxon>Caenimonas</taxon>
    </lineage>
</organism>
<dbReference type="PIRSF" id="PIRSF000723">
    <property type="entry name" value="Carbamate_kin"/>
    <property type="match status" value="1"/>
</dbReference>
<evidence type="ECO:0000256" key="3">
    <source>
        <dbReference type="ARBA" id="ARBA00022777"/>
    </source>
</evidence>
<dbReference type="Pfam" id="PF00696">
    <property type="entry name" value="AA_kinase"/>
    <property type="match status" value="1"/>
</dbReference>
<name>A0A931MIP2_9BURK</name>
<dbReference type="FunFam" id="3.40.1160.10:FF:000007">
    <property type="entry name" value="Carbamate kinase"/>
    <property type="match status" value="1"/>
</dbReference>
<comment type="similarity">
    <text evidence="1 4">Belongs to the carbamate kinase family.</text>
</comment>
<keyword evidence="2 4" id="KW-0808">Transferase</keyword>
<dbReference type="InterPro" id="IPR036393">
    <property type="entry name" value="AceGlu_kinase-like_sf"/>
</dbReference>
<dbReference type="GO" id="GO:0008804">
    <property type="term" value="F:carbamate kinase activity"/>
    <property type="evidence" value="ECO:0007669"/>
    <property type="project" value="InterPro"/>
</dbReference>
<feature type="domain" description="Aspartate/glutamate/uridylate kinase" evidence="5">
    <location>
        <begin position="5"/>
        <end position="289"/>
    </location>
</feature>
<dbReference type="InterPro" id="IPR003964">
    <property type="entry name" value="Carb_kinase"/>
</dbReference>
<dbReference type="PRINTS" id="PR01469">
    <property type="entry name" value="CARBMTKINASE"/>
</dbReference>
<sequence>MPGLAVVAVGGNALIRDPAHQLIADQYEMASRFAADVAGMVRDGWKVVVTHGNGPQIGFVLRRSELAMQELRPVPMDYAGADIQGSLGWMFARALRNELRSRGMRGEPVALVTQVLVDQDDPAFARPSKPIGSSMDEARARELAGRYGWTIREDAAGGWRRVVASPHPRAIIEAGAIRQLLDTGFVVVACGGGGIPVIEDAAGRLQGVEAVIDKDFASALLARELRAQALVILTGVEKVALDFRRPTQRWIDRMTVAQARRHDAKGQFDKGSMGPKVESLIEFIEGGGSLGLITDAPNLARALRGETGTRVVGN</sequence>
<dbReference type="PANTHER" id="PTHR30409">
    <property type="entry name" value="CARBAMATE KINASE"/>
    <property type="match status" value="1"/>
</dbReference>
<dbReference type="EMBL" id="JADWYS010000001">
    <property type="protein sequence ID" value="MBG9390049.1"/>
    <property type="molecule type" value="Genomic_DNA"/>
</dbReference>
<evidence type="ECO:0000256" key="2">
    <source>
        <dbReference type="ARBA" id="ARBA00022679"/>
    </source>
</evidence>
<dbReference type="InterPro" id="IPR001048">
    <property type="entry name" value="Asp/Glu/Uridylate_kinase"/>
</dbReference>
<evidence type="ECO:0000313" key="7">
    <source>
        <dbReference type="Proteomes" id="UP000651050"/>
    </source>
</evidence>
<dbReference type="Gene3D" id="3.40.1160.10">
    <property type="entry name" value="Acetylglutamate kinase-like"/>
    <property type="match status" value="1"/>
</dbReference>
<reference evidence="6" key="1">
    <citation type="submission" date="2020-11" db="EMBL/GenBank/DDBJ databases">
        <title>Bacterial whole genome sequence for Caenimonas sp. DR4.4.</title>
        <authorList>
            <person name="Le V."/>
            <person name="Ko S.-R."/>
            <person name="Ahn C.-Y."/>
            <person name="Oh H.-M."/>
        </authorList>
    </citation>
    <scope>NUCLEOTIDE SEQUENCE</scope>
    <source>
        <strain evidence="6">DR4.4</strain>
    </source>
</reference>
<dbReference type="GO" id="GO:0019546">
    <property type="term" value="P:L-arginine deiminase pathway"/>
    <property type="evidence" value="ECO:0007669"/>
    <property type="project" value="TreeGrafter"/>
</dbReference>
<dbReference type="NCBIfam" id="NF009007">
    <property type="entry name" value="PRK12352.1"/>
    <property type="match status" value="1"/>
</dbReference>
<proteinExistence type="inferred from homology"/>
<keyword evidence="3 4" id="KW-0418">Kinase</keyword>
<dbReference type="Proteomes" id="UP000651050">
    <property type="component" value="Unassembled WGS sequence"/>
</dbReference>
<accession>A0A931MIP2</accession>
<protein>
    <recommendedName>
        <fullName evidence="4">Carbamate kinase</fullName>
    </recommendedName>
</protein>
<evidence type="ECO:0000256" key="4">
    <source>
        <dbReference type="PIRNR" id="PIRNR000723"/>
    </source>
</evidence>
<keyword evidence="7" id="KW-1185">Reference proteome</keyword>
<dbReference type="GO" id="GO:0005829">
    <property type="term" value="C:cytosol"/>
    <property type="evidence" value="ECO:0007669"/>
    <property type="project" value="TreeGrafter"/>
</dbReference>
<evidence type="ECO:0000259" key="5">
    <source>
        <dbReference type="Pfam" id="PF00696"/>
    </source>
</evidence>
<gene>
    <name evidence="6" type="ORF">I5803_18620</name>
</gene>
<dbReference type="SUPFAM" id="SSF53633">
    <property type="entry name" value="Carbamate kinase-like"/>
    <property type="match status" value="1"/>
</dbReference>
<dbReference type="PANTHER" id="PTHR30409:SF1">
    <property type="entry name" value="CARBAMATE KINASE-RELATED"/>
    <property type="match status" value="1"/>
</dbReference>
<dbReference type="AlphaFoldDB" id="A0A931MIP2"/>
<evidence type="ECO:0000313" key="6">
    <source>
        <dbReference type="EMBL" id="MBG9390049.1"/>
    </source>
</evidence>
<evidence type="ECO:0000256" key="1">
    <source>
        <dbReference type="ARBA" id="ARBA00011066"/>
    </source>
</evidence>